<gene>
    <name evidence="3" type="ORF">BDZ90DRAFT_217329</name>
</gene>
<accession>A0A316UX46</accession>
<name>A0A316UX46_9BASI</name>
<evidence type="ECO:0000313" key="4">
    <source>
        <dbReference type="Proteomes" id="UP000245884"/>
    </source>
</evidence>
<sequence>MLPLGDGSYFASHGRVTWYAGHSMDAPACGGARPSENDYVAAVPKMLASKCGHHLLILHNGKTVKAKIVDWCQDCEDHHLDVSPSTFKALAPLDVGDIKDVHYRVLAKSGH</sequence>
<reference evidence="3 4" key="1">
    <citation type="journal article" date="2018" name="Mol. Biol. Evol.">
        <title>Broad Genomic Sampling Reveals a Smut Pathogenic Ancestry of the Fungal Clade Ustilaginomycotina.</title>
        <authorList>
            <person name="Kijpornyongpan T."/>
            <person name="Mondo S.J."/>
            <person name="Barry K."/>
            <person name="Sandor L."/>
            <person name="Lee J."/>
            <person name="Lipzen A."/>
            <person name="Pangilinan J."/>
            <person name="LaButti K."/>
            <person name="Hainaut M."/>
            <person name="Henrissat B."/>
            <person name="Grigoriev I.V."/>
            <person name="Spatafora J.W."/>
            <person name="Aime M.C."/>
        </authorList>
    </citation>
    <scope>NUCLEOTIDE SEQUENCE [LARGE SCALE GENOMIC DNA]</scope>
    <source>
        <strain evidence="3 4">MCA 5214</strain>
    </source>
</reference>
<evidence type="ECO:0000259" key="2">
    <source>
        <dbReference type="Pfam" id="PF03330"/>
    </source>
</evidence>
<dbReference type="InterPro" id="IPR051477">
    <property type="entry name" value="Expansin_CellWall"/>
</dbReference>
<dbReference type="GeneID" id="37026136"/>
<dbReference type="Proteomes" id="UP000245884">
    <property type="component" value="Unassembled WGS sequence"/>
</dbReference>
<dbReference type="Pfam" id="PF03330">
    <property type="entry name" value="DPBB_1"/>
    <property type="match status" value="1"/>
</dbReference>
<dbReference type="Gene3D" id="2.40.40.10">
    <property type="entry name" value="RlpA-like domain"/>
    <property type="match status" value="1"/>
</dbReference>
<dbReference type="SUPFAM" id="SSF50685">
    <property type="entry name" value="Barwin-like endoglucanases"/>
    <property type="match status" value="1"/>
</dbReference>
<dbReference type="PANTHER" id="PTHR31836:SF25">
    <property type="entry name" value="RLPA-LIKE PROTEIN DOUBLE-PSI BETA-BARREL DOMAIN-CONTAINING PROTEIN"/>
    <property type="match status" value="1"/>
</dbReference>
<dbReference type="InterPro" id="IPR036908">
    <property type="entry name" value="RlpA-like_sf"/>
</dbReference>
<dbReference type="STRING" id="1569628.A0A316UX46"/>
<dbReference type="RefSeq" id="XP_025364156.1">
    <property type="nucleotide sequence ID" value="XM_025504313.1"/>
</dbReference>
<organism evidence="3 4">
    <name type="scientific">Jaminaea rosea</name>
    <dbReference type="NCBI Taxonomy" id="1569628"/>
    <lineage>
        <taxon>Eukaryota</taxon>
        <taxon>Fungi</taxon>
        <taxon>Dikarya</taxon>
        <taxon>Basidiomycota</taxon>
        <taxon>Ustilaginomycotina</taxon>
        <taxon>Exobasidiomycetes</taxon>
        <taxon>Microstromatales</taxon>
        <taxon>Microstromatales incertae sedis</taxon>
        <taxon>Jaminaea</taxon>
    </lineage>
</organism>
<dbReference type="CDD" id="cd22191">
    <property type="entry name" value="DPBB_RlpA_EXP_N-like"/>
    <property type="match status" value="1"/>
</dbReference>
<dbReference type="EMBL" id="KZ819663">
    <property type="protein sequence ID" value="PWN29544.1"/>
    <property type="molecule type" value="Genomic_DNA"/>
</dbReference>
<evidence type="ECO:0000313" key="3">
    <source>
        <dbReference type="EMBL" id="PWN29544.1"/>
    </source>
</evidence>
<feature type="domain" description="RlpA-like protein double-psi beta-barrel" evidence="2">
    <location>
        <begin position="13"/>
        <end position="99"/>
    </location>
</feature>
<dbReference type="InterPro" id="IPR009009">
    <property type="entry name" value="RlpA-like_DPBB"/>
</dbReference>
<keyword evidence="1" id="KW-0732">Signal</keyword>
<protein>
    <recommendedName>
        <fullName evidence="2">RlpA-like protein double-psi beta-barrel domain-containing protein</fullName>
    </recommendedName>
</protein>
<dbReference type="AlphaFoldDB" id="A0A316UX46"/>
<proteinExistence type="predicted"/>
<dbReference type="OrthoDB" id="406505at2759"/>
<dbReference type="PANTHER" id="PTHR31836">
    <property type="match status" value="1"/>
</dbReference>
<evidence type="ECO:0000256" key="1">
    <source>
        <dbReference type="ARBA" id="ARBA00022729"/>
    </source>
</evidence>
<keyword evidence="4" id="KW-1185">Reference proteome</keyword>